<dbReference type="Proteomes" id="UP000019229">
    <property type="component" value="Chromosome"/>
</dbReference>
<protein>
    <recommendedName>
        <fullName evidence="2">DUF3899 domain-containing protein</fullName>
    </recommendedName>
</protein>
<keyword evidence="1" id="KW-0472">Membrane</keyword>
<feature type="domain" description="DUF3899" evidence="2">
    <location>
        <begin position="64"/>
        <end position="146"/>
    </location>
</feature>
<proteinExistence type="predicted"/>
<dbReference type="AlphaFoldDB" id="W5UZZ2"/>
<sequence>MEQNCKLENDCILEKMPKLANFYRKKILREFSAISFFVIGFWFVFFLILFFLLYFWKKQPWYDATSTISLIMIAISILATVMRAGFFSTYALTYNNWKIQSNNAKLKKAGSNQFDKKMDLQDLSKKRSKKTLIPILLGYIVGIILLTISLPFIYR</sequence>
<dbReference type="HOGENOM" id="CLU_1804036_0_0_14"/>
<feature type="transmembrane region" description="Helical" evidence="1">
    <location>
        <begin position="68"/>
        <end position="92"/>
    </location>
</feature>
<accession>W5UZZ2</accession>
<evidence type="ECO:0000259" key="2">
    <source>
        <dbReference type="Pfam" id="PF13038"/>
    </source>
</evidence>
<dbReference type="EMBL" id="CP007154">
    <property type="protein sequence ID" value="AHH45108.1"/>
    <property type="molecule type" value="Genomic_DNA"/>
</dbReference>
<dbReference type="KEGG" id="mbc:MYB_00485"/>
<organism evidence="3 4">
    <name type="scientific">Mesomycoplasma bovoculi M165/69</name>
    <dbReference type="NCBI Taxonomy" id="743966"/>
    <lineage>
        <taxon>Bacteria</taxon>
        <taxon>Bacillati</taxon>
        <taxon>Mycoplasmatota</taxon>
        <taxon>Mycoplasmoidales</taxon>
        <taxon>Metamycoplasmataceae</taxon>
        <taxon>Mesomycoplasma</taxon>
    </lineage>
</organism>
<keyword evidence="1" id="KW-0812">Transmembrane</keyword>
<evidence type="ECO:0000256" key="1">
    <source>
        <dbReference type="SAM" id="Phobius"/>
    </source>
</evidence>
<reference evidence="3 4" key="1">
    <citation type="journal article" date="2014" name="Genome Announc.">
        <title>Complete Genome Sequence of Mycoplasma bovoculi Strain M165/69T (ATCC 29104).</title>
        <authorList>
            <person name="Calcutt M.J."/>
            <person name="Foecking M.F."/>
        </authorList>
    </citation>
    <scope>NUCLEOTIDE SEQUENCE [LARGE SCALE GENOMIC DNA]</scope>
    <source>
        <strain evidence="3">M165/69</strain>
    </source>
</reference>
<feature type="transmembrane region" description="Helical" evidence="1">
    <location>
        <begin position="132"/>
        <end position="154"/>
    </location>
</feature>
<dbReference type="PATRIC" id="fig|743966.3.peg.95"/>
<keyword evidence="1" id="KW-1133">Transmembrane helix</keyword>
<dbReference type="STRING" id="743966.MYB_00485"/>
<gene>
    <name evidence="3" type="ORF">MYB_00485</name>
</gene>
<dbReference type="Pfam" id="PF13038">
    <property type="entry name" value="DUF3899"/>
    <property type="match status" value="1"/>
</dbReference>
<dbReference type="eggNOG" id="ENOG5031YQQ">
    <property type="taxonomic scope" value="Bacteria"/>
</dbReference>
<dbReference type="InterPro" id="IPR025007">
    <property type="entry name" value="DUF3899"/>
</dbReference>
<feature type="transmembrane region" description="Helical" evidence="1">
    <location>
        <begin position="33"/>
        <end position="56"/>
    </location>
</feature>
<keyword evidence="4" id="KW-1185">Reference proteome</keyword>
<evidence type="ECO:0000313" key="4">
    <source>
        <dbReference type="Proteomes" id="UP000019229"/>
    </source>
</evidence>
<name>W5UZZ2_9BACT</name>
<evidence type="ECO:0000313" key="3">
    <source>
        <dbReference type="EMBL" id="AHH45108.1"/>
    </source>
</evidence>